<dbReference type="EMBL" id="JBIQWL010000016">
    <property type="protein sequence ID" value="MFH8253115.1"/>
    <property type="molecule type" value="Genomic_DNA"/>
</dbReference>
<keyword evidence="1" id="KW-0732">Signal</keyword>
<feature type="chain" id="PRO_5045812978" evidence="1">
    <location>
        <begin position="34"/>
        <end position="540"/>
    </location>
</feature>
<feature type="signal peptide" evidence="1">
    <location>
        <begin position="1"/>
        <end position="33"/>
    </location>
</feature>
<dbReference type="PROSITE" id="PS51257">
    <property type="entry name" value="PROKAR_LIPOPROTEIN"/>
    <property type="match status" value="1"/>
</dbReference>
<dbReference type="RefSeq" id="WP_397558539.1">
    <property type="nucleotide sequence ID" value="NZ_JBIQWL010000016.1"/>
</dbReference>
<dbReference type="PANTHER" id="PTHR43649:SF17">
    <property type="entry name" value="ABC TRANSPORTER SOLUTE BINDING PROTEIN-SUGAR TRANSPORT"/>
    <property type="match status" value="1"/>
</dbReference>
<gene>
    <name evidence="2" type="ORF">ACH3VR_22295</name>
</gene>
<protein>
    <submittedName>
        <fullName evidence="2">ABC transporter substrate-binding protein</fullName>
    </submittedName>
</protein>
<dbReference type="CDD" id="cd13581">
    <property type="entry name" value="PBP2_AlgQ_like_2"/>
    <property type="match status" value="1"/>
</dbReference>
<keyword evidence="3" id="KW-1185">Reference proteome</keyword>
<dbReference type="Proteomes" id="UP001610861">
    <property type="component" value="Unassembled WGS sequence"/>
</dbReference>
<comment type="caution">
    <text evidence="2">The sequence shown here is derived from an EMBL/GenBank/DDBJ whole genome shotgun (WGS) entry which is preliminary data.</text>
</comment>
<dbReference type="InterPro" id="IPR050490">
    <property type="entry name" value="Bact_solute-bd_prot1"/>
</dbReference>
<evidence type="ECO:0000256" key="1">
    <source>
        <dbReference type="SAM" id="SignalP"/>
    </source>
</evidence>
<organism evidence="2 3">
    <name type="scientific">Microbacterium alkaliflavum</name>
    <dbReference type="NCBI Taxonomy" id="3248839"/>
    <lineage>
        <taxon>Bacteria</taxon>
        <taxon>Bacillati</taxon>
        <taxon>Actinomycetota</taxon>
        <taxon>Actinomycetes</taxon>
        <taxon>Micrococcales</taxon>
        <taxon>Microbacteriaceae</taxon>
        <taxon>Microbacterium</taxon>
    </lineage>
</organism>
<accession>A0ABW7QE03</accession>
<sequence>MTHSTSRIRAGAAFALGATLVVALCACTSGGDAAQEDQSSRYGFNETGLPVVDKPLTLKIAGEKASLAPDYNDMALVQQWQKDTNITVDWNMLAPEVYTDKRNLLLASNELPDAFFNSKFTDQELAKYGTDGTLIPLEGLIEKYAPNLQAVFKARPELKAAVTASDGHIYALPNAEELGLATVPFFWSINKSWLDKLGLPVPTTVEEYHDALVAFKTRDPNGNGKADEIPLSFINNWWCADIGDLFAALGGIADNADHRIVRGGKVIYTPADDRYRTAIETLHTWYEEGLIDPESFTQDDKTYLAKGKSDSEVLGSYVWWETEEVVGSDRADDYVLLPVLDGVDGKLVGRSNLNDFGRSAFAITRADKYPAATMRWVDRLYEPVESAQVSYGPIGETLVKNEDGVLVQAPLPEGVNAGEQRQKVAPGAGAPHVLTRDDFTNVVLPEPRALKRLQDLEDHYLPYAEPESYPAVFFSNSDLEELGSIEPDIKALVEQKRAQWIVDGSVDEEWDAYVKQLDSMGLPKLLDIYQSGYDRFAAAK</sequence>
<evidence type="ECO:0000313" key="2">
    <source>
        <dbReference type="EMBL" id="MFH8253115.1"/>
    </source>
</evidence>
<proteinExistence type="predicted"/>
<reference evidence="2 3" key="1">
    <citation type="submission" date="2024-09" db="EMBL/GenBank/DDBJ databases">
        <authorList>
            <person name="Pan X."/>
        </authorList>
    </citation>
    <scope>NUCLEOTIDE SEQUENCE [LARGE SCALE GENOMIC DNA]</scope>
    <source>
        <strain evidence="2 3">B2969</strain>
    </source>
</reference>
<name>A0ABW7QE03_9MICO</name>
<dbReference type="SUPFAM" id="SSF53850">
    <property type="entry name" value="Periplasmic binding protein-like II"/>
    <property type="match status" value="1"/>
</dbReference>
<evidence type="ECO:0000313" key="3">
    <source>
        <dbReference type="Proteomes" id="UP001610861"/>
    </source>
</evidence>
<dbReference type="PANTHER" id="PTHR43649">
    <property type="entry name" value="ARABINOSE-BINDING PROTEIN-RELATED"/>
    <property type="match status" value="1"/>
</dbReference>
<dbReference type="Gene3D" id="3.40.190.10">
    <property type="entry name" value="Periplasmic binding protein-like II"/>
    <property type="match status" value="2"/>
</dbReference>